<feature type="compositionally biased region" description="Polar residues" evidence="1">
    <location>
        <begin position="7"/>
        <end position="23"/>
    </location>
</feature>
<feature type="compositionally biased region" description="Low complexity" evidence="1">
    <location>
        <begin position="130"/>
        <end position="145"/>
    </location>
</feature>
<accession>A0A162K8F9</accession>
<evidence type="ECO:0000313" key="2">
    <source>
        <dbReference type="EMBL" id="OAA78443.1"/>
    </source>
</evidence>
<organism evidence="2 3">
    <name type="scientific">Akanthomyces lecanii RCEF 1005</name>
    <dbReference type="NCBI Taxonomy" id="1081108"/>
    <lineage>
        <taxon>Eukaryota</taxon>
        <taxon>Fungi</taxon>
        <taxon>Dikarya</taxon>
        <taxon>Ascomycota</taxon>
        <taxon>Pezizomycotina</taxon>
        <taxon>Sordariomycetes</taxon>
        <taxon>Hypocreomycetidae</taxon>
        <taxon>Hypocreales</taxon>
        <taxon>Cordycipitaceae</taxon>
        <taxon>Akanthomyces</taxon>
        <taxon>Cordyceps confragosa</taxon>
    </lineage>
</organism>
<protein>
    <submittedName>
        <fullName evidence="2">Uncharacterized protein</fullName>
    </submittedName>
</protein>
<dbReference type="STRING" id="1081108.A0A162K8F9"/>
<reference evidence="2 3" key="1">
    <citation type="journal article" date="2016" name="Genome Biol. Evol.">
        <title>Divergent and convergent evolution of fungal pathogenicity.</title>
        <authorList>
            <person name="Shang Y."/>
            <person name="Xiao G."/>
            <person name="Zheng P."/>
            <person name="Cen K."/>
            <person name="Zhan S."/>
            <person name="Wang C."/>
        </authorList>
    </citation>
    <scope>NUCLEOTIDE SEQUENCE [LARGE SCALE GENOMIC DNA]</scope>
    <source>
        <strain evidence="2 3">RCEF 1005</strain>
    </source>
</reference>
<sequence>MVELSAICSSGNGKDKSLLSNRRNAIHENRKAAVERRAKTTARQPGDRDNLAERDFTVIVPAPTSFPSSLLVQEGTIDPPRESAFTHTRPTRIFPTEILPTQVQPPPPPPPPSHPASSTPPPPPPPAATPSPSQQQSSSSQPTQPSDDDDDDGPTESARETATSSSTTTTSRAPQSSMDAMNNGDSSEGGGASTNNGTAPDKDQGRWTMNNGERDCVCDNKSFNVPSVAALCSSCIAEAEDLQNDMDVIMTTCKFSSEQYSPDKDKVVNNIQVQATPPKAVWGQNAGVASGGVATLRPIRGFQVGVGTALSLLQRWIL</sequence>
<dbReference type="OrthoDB" id="4843554at2759"/>
<feature type="compositionally biased region" description="Low complexity" evidence="1">
    <location>
        <begin position="160"/>
        <end position="177"/>
    </location>
</feature>
<evidence type="ECO:0000256" key="1">
    <source>
        <dbReference type="SAM" id="MobiDB-lite"/>
    </source>
</evidence>
<name>A0A162K8F9_CORDF</name>
<dbReference type="SUPFAM" id="SSF101447">
    <property type="entry name" value="Formin homology 2 domain (FH2 domain)"/>
    <property type="match status" value="1"/>
</dbReference>
<feature type="region of interest" description="Disordered" evidence="1">
    <location>
        <begin position="70"/>
        <end position="208"/>
    </location>
</feature>
<feature type="compositionally biased region" description="Basic and acidic residues" evidence="1">
    <location>
        <begin position="45"/>
        <end position="54"/>
    </location>
</feature>
<dbReference type="EMBL" id="AZHF01000003">
    <property type="protein sequence ID" value="OAA78443.1"/>
    <property type="molecule type" value="Genomic_DNA"/>
</dbReference>
<dbReference type="AlphaFoldDB" id="A0A162K8F9"/>
<evidence type="ECO:0000313" key="3">
    <source>
        <dbReference type="Proteomes" id="UP000076881"/>
    </source>
</evidence>
<dbReference type="Proteomes" id="UP000076881">
    <property type="component" value="Unassembled WGS sequence"/>
</dbReference>
<feature type="region of interest" description="Disordered" evidence="1">
    <location>
        <begin position="1"/>
        <end position="54"/>
    </location>
</feature>
<feature type="compositionally biased region" description="Pro residues" evidence="1">
    <location>
        <begin position="103"/>
        <end position="129"/>
    </location>
</feature>
<proteinExistence type="predicted"/>
<gene>
    <name evidence="2" type="ORF">LEL_05266</name>
</gene>
<comment type="caution">
    <text evidence="2">The sequence shown here is derived from an EMBL/GenBank/DDBJ whole genome shotgun (WGS) entry which is preliminary data.</text>
</comment>
<keyword evidence="3" id="KW-1185">Reference proteome</keyword>
<feature type="compositionally biased region" description="Basic and acidic residues" evidence="1">
    <location>
        <begin position="25"/>
        <end position="38"/>
    </location>
</feature>